<evidence type="ECO:0000256" key="2">
    <source>
        <dbReference type="ARBA" id="ARBA00009710"/>
    </source>
</evidence>
<dbReference type="GO" id="GO:0003729">
    <property type="term" value="F:mRNA binding"/>
    <property type="evidence" value="ECO:0007669"/>
    <property type="project" value="InterPro"/>
</dbReference>
<keyword evidence="4" id="KW-0694">RNA-binding</keyword>
<dbReference type="FunFam" id="3.90.79.10:FF:000020">
    <property type="entry name" value="Pre-mRNA cleavage factor Im subunit 2"/>
    <property type="match status" value="1"/>
</dbReference>
<evidence type="ECO:0000256" key="5">
    <source>
        <dbReference type="ARBA" id="ARBA00023242"/>
    </source>
</evidence>
<dbReference type="EMBL" id="HACM01009469">
    <property type="protein sequence ID" value="CRZ09911.1"/>
    <property type="molecule type" value="Transcribed_RNA"/>
</dbReference>
<dbReference type="PIRSF" id="PIRSF017888">
    <property type="entry name" value="CPSF-25"/>
    <property type="match status" value="1"/>
</dbReference>
<feature type="non-terminal residue" evidence="6">
    <location>
        <position position="1"/>
    </location>
</feature>
<protein>
    <recommendedName>
        <fullName evidence="7">Cleavage and polyadenylation specificity factor subunit 5</fullName>
    </recommendedName>
</protein>
<dbReference type="Pfam" id="PF13869">
    <property type="entry name" value="NUDIX_2"/>
    <property type="match status" value="1"/>
</dbReference>
<organism evidence="6">
    <name type="scientific">Spongospora subterranea</name>
    <dbReference type="NCBI Taxonomy" id="70186"/>
    <lineage>
        <taxon>Eukaryota</taxon>
        <taxon>Sar</taxon>
        <taxon>Rhizaria</taxon>
        <taxon>Endomyxa</taxon>
        <taxon>Phytomyxea</taxon>
        <taxon>Plasmodiophorida</taxon>
        <taxon>Plasmodiophoridae</taxon>
        <taxon>Spongospora</taxon>
    </lineage>
</organism>
<dbReference type="GO" id="GO:0031124">
    <property type="term" value="P:mRNA 3'-end processing"/>
    <property type="evidence" value="ECO:0007669"/>
    <property type="project" value="InterPro"/>
</dbReference>
<keyword evidence="3" id="KW-0507">mRNA processing</keyword>
<reference evidence="6" key="1">
    <citation type="submission" date="2015-04" db="EMBL/GenBank/DDBJ databases">
        <title>The genome sequence of the plant pathogenic Rhizarian Plasmodiophora brassicae reveals insights in its biotrophic life cycle and the origin of chitin synthesis.</title>
        <authorList>
            <person name="Schwelm A."/>
            <person name="Fogelqvist J."/>
            <person name="Knaust A."/>
            <person name="Julke S."/>
            <person name="Lilja T."/>
            <person name="Dhandapani V."/>
            <person name="Bonilla-Rosso G."/>
            <person name="Karlsson M."/>
            <person name="Shevchenko A."/>
            <person name="Choi S.R."/>
            <person name="Kim H.G."/>
            <person name="Park J.Y."/>
            <person name="Lim Y.P."/>
            <person name="Ludwig-Muller J."/>
            <person name="Dixelius C."/>
        </authorList>
    </citation>
    <scope>NUCLEOTIDE SEQUENCE</scope>
    <source>
        <tissue evidence="6">Potato root galls</tissue>
    </source>
</reference>
<dbReference type="InterPro" id="IPR016706">
    <property type="entry name" value="Cleav_polyA_spec_factor_su5"/>
</dbReference>
<dbReference type="Gene3D" id="3.90.79.10">
    <property type="entry name" value="Nucleoside Triphosphate Pyrophosphohydrolase"/>
    <property type="match status" value="1"/>
</dbReference>
<name>A0A0H5R7X1_9EUKA</name>
<comment type="similarity">
    <text evidence="2">Belongs to the Nudix hydrolase family. CPSF5 subfamily.</text>
</comment>
<dbReference type="GO" id="GO:0005849">
    <property type="term" value="C:mRNA cleavage factor complex"/>
    <property type="evidence" value="ECO:0007669"/>
    <property type="project" value="InterPro"/>
</dbReference>
<evidence type="ECO:0000256" key="3">
    <source>
        <dbReference type="ARBA" id="ARBA00022664"/>
    </source>
</evidence>
<dbReference type="SUPFAM" id="SSF55811">
    <property type="entry name" value="Nudix"/>
    <property type="match status" value="1"/>
</dbReference>
<keyword evidence="5" id="KW-0539">Nucleus</keyword>
<evidence type="ECO:0008006" key="7">
    <source>
        <dbReference type="Google" id="ProtNLM"/>
    </source>
</evidence>
<evidence type="ECO:0000256" key="4">
    <source>
        <dbReference type="ARBA" id="ARBA00022884"/>
    </source>
</evidence>
<evidence type="ECO:0000313" key="6">
    <source>
        <dbReference type="EMBL" id="CRZ09911.1"/>
    </source>
</evidence>
<comment type="subcellular location">
    <subcellularLocation>
        <location evidence="1">Nucleus</location>
    </subcellularLocation>
</comment>
<proteinExistence type="inferred from homology"/>
<dbReference type="AlphaFoldDB" id="A0A0H5R7X1"/>
<accession>A0A0H5R7X1</accession>
<dbReference type="InterPro" id="IPR015797">
    <property type="entry name" value="NUDIX_hydrolase-like_dom_sf"/>
</dbReference>
<dbReference type="PANTHER" id="PTHR13047">
    <property type="entry name" value="PRE-MRNA CLEAVAGE FACTOR IM, 25KD SUBUNIT"/>
    <property type="match status" value="1"/>
</dbReference>
<evidence type="ECO:0000256" key="1">
    <source>
        <dbReference type="ARBA" id="ARBA00004123"/>
    </source>
</evidence>
<sequence>LVTSLAQFDIRHCRYTILMDAVDVHCVNNSTFGEKPPLKIKRDVSPKSRLQQKYSEFGLQTIVEAILVVHLHGHLHVLLLQEGPSRFKLPGGRLKPNEDEVNGLKRKLVSKLSAVDTTADSGIDWKIGPLVGSWWRPSFDEALYPYIPPHVTYPKEVRRIYFVPLQEKCAFAVPSNLKLLAVPLFDLYNNAAQYGHRLACIPELISRISFNTCS</sequence>